<reference evidence="2 3" key="1">
    <citation type="submission" date="2018-04" db="EMBL/GenBank/DDBJ databases">
        <authorList>
            <person name="Huttner S."/>
            <person name="Dainat J."/>
        </authorList>
    </citation>
    <scope>NUCLEOTIDE SEQUENCE [LARGE SCALE GENOMIC DNA]</scope>
</reference>
<evidence type="ECO:0000256" key="1">
    <source>
        <dbReference type="SAM" id="MobiDB-lite"/>
    </source>
</evidence>
<feature type="compositionally biased region" description="Gly residues" evidence="1">
    <location>
        <begin position="145"/>
        <end position="156"/>
    </location>
</feature>
<evidence type="ECO:0000313" key="3">
    <source>
        <dbReference type="Proteomes" id="UP000289323"/>
    </source>
</evidence>
<accession>A0A446BUA1</accession>
<dbReference type="Gene3D" id="1.20.120.520">
    <property type="entry name" value="nmb1532 protein domain like"/>
    <property type="match status" value="1"/>
</dbReference>
<dbReference type="PANTHER" id="PTHR38048">
    <property type="entry name" value="EXPRESSED PROTEIN"/>
    <property type="match status" value="1"/>
</dbReference>
<dbReference type="InterPro" id="IPR053206">
    <property type="entry name" value="Dimeric_xanthone_biosynth"/>
</dbReference>
<feature type="region of interest" description="Disordered" evidence="1">
    <location>
        <begin position="1"/>
        <end position="57"/>
    </location>
</feature>
<feature type="compositionally biased region" description="Basic residues" evidence="1">
    <location>
        <begin position="157"/>
        <end position="168"/>
    </location>
</feature>
<name>A0A446BUA1_9PEZI</name>
<evidence type="ECO:0000313" key="2">
    <source>
        <dbReference type="EMBL" id="SPQ26078.1"/>
    </source>
</evidence>
<sequence length="253" mass="27918">MTPKDGNTDTRQPAGAEGTADTGSPTTASETAHAGPESTSKPAEPAEPAASGPALPPLIPQEFRIYNRLAEQMDYFMYATLHTACATSRRPANMTLRQFLDEGLRLAHYLEMHHSIEETHLYPLLGRKMPEFRATTTTAAAAGPGSSGAGGSAGGRGKGKGKGKKHQRGGGGEEEECELIRQHRMIHEGMDEMVDYLRRCKDRECELELAVLKEKMEPWGEVLLKHLDQEVRDLGAENMRKYWTLQEMRAFPI</sequence>
<dbReference type="EMBL" id="OUUZ01000016">
    <property type="protein sequence ID" value="SPQ26078.1"/>
    <property type="molecule type" value="Genomic_DNA"/>
</dbReference>
<dbReference type="AlphaFoldDB" id="A0A446BUA1"/>
<feature type="compositionally biased region" description="Low complexity" evidence="1">
    <location>
        <begin position="36"/>
        <end position="53"/>
    </location>
</feature>
<protein>
    <submittedName>
        <fullName evidence="2">2864112b-e6b0-4b79-b1e0-0715f432c507</fullName>
    </submittedName>
</protein>
<organism evidence="2 3">
    <name type="scientific">Thermothielavioides terrestris</name>
    <dbReference type="NCBI Taxonomy" id="2587410"/>
    <lineage>
        <taxon>Eukaryota</taxon>
        <taxon>Fungi</taxon>
        <taxon>Dikarya</taxon>
        <taxon>Ascomycota</taxon>
        <taxon>Pezizomycotina</taxon>
        <taxon>Sordariomycetes</taxon>
        <taxon>Sordariomycetidae</taxon>
        <taxon>Sordariales</taxon>
        <taxon>Chaetomiaceae</taxon>
        <taxon>Thermothielavioides</taxon>
    </lineage>
</organism>
<feature type="compositionally biased region" description="Polar residues" evidence="1">
    <location>
        <begin position="21"/>
        <end position="30"/>
    </location>
</feature>
<feature type="region of interest" description="Disordered" evidence="1">
    <location>
        <begin position="137"/>
        <end position="176"/>
    </location>
</feature>
<gene>
    <name evidence="2" type="ORF">TT172_LOCUS8497</name>
</gene>
<dbReference type="Proteomes" id="UP000289323">
    <property type="component" value="Unassembled WGS sequence"/>
</dbReference>
<proteinExistence type="predicted"/>
<dbReference type="PANTHER" id="PTHR38048:SF1">
    <property type="entry name" value="HEMERYTHRIN-LIKE DOMAIN-CONTAINING PROTEIN"/>
    <property type="match status" value="1"/>
</dbReference>